<organism evidence="2 3">
    <name type="scientific">Strigamia maritima</name>
    <name type="common">European centipede</name>
    <name type="synonym">Geophilus maritimus</name>
    <dbReference type="NCBI Taxonomy" id="126957"/>
    <lineage>
        <taxon>Eukaryota</taxon>
        <taxon>Metazoa</taxon>
        <taxon>Ecdysozoa</taxon>
        <taxon>Arthropoda</taxon>
        <taxon>Myriapoda</taxon>
        <taxon>Chilopoda</taxon>
        <taxon>Pleurostigmophora</taxon>
        <taxon>Geophilomorpha</taxon>
        <taxon>Linotaeniidae</taxon>
        <taxon>Strigamia</taxon>
    </lineage>
</organism>
<dbReference type="EMBL" id="JH432074">
    <property type="status" value="NOT_ANNOTATED_CDS"/>
    <property type="molecule type" value="Genomic_DNA"/>
</dbReference>
<evidence type="ECO:0000313" key="2">
    <source>
        <dbReference type="EnsemblMetazoa" id="SMAR011559-PA"/>
    </source>
</evidence>
<sequence length="707" mass="78076">MSKLRKTISQSFKMTKCLQVRKQNTICLKQPAKPPTNEEHGHINQMPVTPKPKGRYLSSKIQGLSRNKRKFPETTPVKLPVKTPVTETAIPVKRKILKSATNKPDEINKTPPKQNNLSTANNNELPLNVIGSPVCACSPNDDISWKYASPTGSRMMTQTSDPRKYVPDPIDKDVEKNVVFSLYDVWKFKNKLESQNGVDVINRSNLSKRPKLRRENNPAMEVSQIIKKPVSDFNPSQKPNFSIFDNCKWPHQEEFEDPEFIQATQVLEDKYLAANKSNGPASVIPVHDAASVTKCDLPGKTSQPVQKAPVSGICIKPKSVPVQSSEKLSIITDTQSKISPKKSEPVKNASLIKPKSTLNGTTKFTAIQRKSQQFPQPPKSVTSSSSFIPLLGSRNSVVHNSFVAMSQTPKSSTNNAQGKQKLTSVIPKGNVVALNTIRKECPVQQTTHRHLSAAKEKPTTDNTQVCSDVAHDLMDEEFEKLMIEYPELSESSGGSETLPDQLQHTSSGKRASLQSNKLGFVNGGVNLGKECVDNVKSTKITTTTRNSVKGNIICTPKASVSNIPVATSSAKCNLLSKRNEELVKDEFTKIKPKETTNTHVPNRNLFGCGDPTRDRLSANCSGSEAKALNRVNCSTASMVWPDDDDVFASLDIFAVIQKFEQPKRSVSERVATTCNDDEIARKKAEAKAKKQLKIAEKEKEAILKRKN</sequence>
<feature type="compositionally biased region" description="Polar residues" evidence="1">
    <location>
        <begin position="498"/>
        <end position="510"/>
    </location>
</feature>
<dbReference type="EnsemblMetazoa" id="SMAR011559-RA">
    <property type="protein sequence ID" value="SMAR011559-PA"/>
    <property type="gene ID" value="SMAR011559"/>
</dbReference>
<reference evidence="2" key="2">
    <citation type="submission" date="2015-02" db="UniProtKB">
        <authorList>
            <consortium name="EnsemblMetazoa"/>
        </authorList>
    </citation>
    <scope>IDENTIFICATION</scope>
</reference>
<evidence type="ECO:0000256" key="1">
    <source>
        <dbReference type="SAM" id="MobiDB-lite"/>
    </source>
</evidence>
<protein>
    <submittedName>
        <fullName evidence="2">Uncharacterized protein</fullName>
    </submittedName>
</protein>
<proteinExistence type="predicted"/>
<dbReference type="AlphaFoldDB" id="T1JCP1"/>
<feature type="compositionally biased region" description="Polar residues" evidence="1">
    <location>
        <begin position="111"/>
        <end position="124"/>
    </location>
</feature>
<feature type="region of interest" description="Disordered" evidence="1">
    <location>
        <begin position="31"/>
        <end position="54"/>
    </location>
</feature>
<dbReference type="HOGENOM" id="CLU_390470_0_0_1"/>
<dbReference type="Proteomes" id="UP000014500">
    <property type="component" value="Unassembled WGS sequence"/>
</dbReference>
<feature type="region of interest" description="Disordered" evidence="1">
    <location>
        <begin position="101"/>
        <end position="124"/>
    </location>
</feature>
<name>T1JCP1_STRMM</name>
<reference evidence="3" key="1">
    <citation type="submission" date="2011-05" db="EMBL/GenBank/DDBJ databases">
        <authorList>
            <person name="Richards S.R."/>
            <person name="Qu J."/>
            <person name="Jiang H."/>
            <person name="Jhangiani S.N."/>
            <person name="Agravi P."/>
            <person name="Goodspeed R."/>
            <person name="Gross S."/>
            <person name="Mandapat C."/>
            <person name="Jackson L."/>
            <person name="Mathew T."/>
            <person name="Pu L."/>
            <person name="Thornton R."/>
            <person name="Saada N."/>
            <person name="Wilczek-Boney K.B."/>
            <person name="Lee S."/>
            <person name="Kovar C."/>
            <person name="Wu Y."/>
            <person name="Scherer S.E."/>
            <person name="Worley K.C."/>
            <person name="Muzny D.M."/>
            <person name="Gibbs R."/>
        </authorList>
    </citation>
    <scope>NUCLEOTIDE SEQUENCE</scope>
    <source>
        <strain evidence="3">Brora</strain>
    </source>
</reference>
<accession>T1JCP1</accession>
<evidence type="ECO:0000313" key="3">
    <source>
        <dbReference type="Proteomes" id="UP000014500"/>
    </source>
</evidence>
<keyword evidence="3" id="KW-1185">Reference proteome</keyword>
<feature type="region of interest" description="Disordered" evidence="1">
    <location>
        <begin position="489"/>
        <end position="510"/>
    </location>
</feature>